<dbReference type="EMBL" id="RCOS01000072">
    <property type="protein sequence ID" value="RSN75582.1"/>
    <property type="molecule type" value="Genomic_DNA"/>
</dbReference>
<keyword evidence="1" id="KW-0472">Membrane</keyword>
<keyword evidence="3" id="KW-1185">Reference proteome</keyword>
<evidence type="ECO:0000313" key="2">
    <source>
        <dbReference type="EMBL" id="RSN75582.1"/>
    </source>
</evidence>
<keyword evidence="1" id="KW-1133">Transmembrane helix</keyword>
<evidence type="ECO:0000313" key="3">
    <source>
        <dbReference type="Proteomes" id="UP000277582"/>
    </source>
</evidence>
<feature type="transmembrane region" description="Helical" evidence="1">
    <location>
        <begin position="70"/>
        <end position="88"/>
    </location>
</feature>
<organism evidence="2 3">
    <name type="scientific">Candidatus Methanodesulfokora washburnensis</name>
    <dbReference type="NCBI Taxonomy" id="2478471"/>
    <lineage>
        <taxon>Archaea</taxon>
        <taxon>Thermoproteota</taxon>
        <taxon>Candidatus Korarchaeia</taxon>
        <taxon>Candidatus Korarchaeia incertae sedis</taxon>
        <taxon>Candidatus Methanodesulfokora</taxon>
    </lineage>
</organism>
<name>A0A429GNT8_9CREN</name>
<dbReference type="AlphaFoldDB" id="A0A429GNT8"/>
<dbReference type="RefSeq" id="WP_125671110.1">
    <property type="nucleotide sequence ID" value="NZ_RCOS01000072.1"/>
</dbReference>
<dbReference type="Proteomes" id="UP000277582">
    <property type="component" value="Unassembled WGS sequence"/>
</dbReference>
<gene>
    <name evidence="2" type="ORF">D6D85_05955</name>
</gene>
<reference evidence="2 3" key="1">
    <citation type="submission" date="2018-10" db="EMBL/GenBank/DDBJ databases">
        <title>Co-occurring genomic capacity for anaerobic methane metabolism and dissimilatory sulfite reduction discovered in the Korarchaeota.</title>
        <authorList>
            <person name="Mckay L.J."/>
            <person name="Dlakic M."/>
            <person name="Fields M.W."/>
            <person name="Delmont T.O."/>
            <person name="Eren A.M."/>
            <person name="Jay Z.J."/>
            <person name="Klingelsmith K.B."/>
            <person name="Rusch D.B."/>
            <person name="Inskeep W.P."/>
        </authorList>
    </citation>
    <scope>NUCLEOTIDE SEQUENCE [LARGE SCALE GENOMIC DNA]</scope>
    <source>
        <strain evidence="2 3">MDKW</strain>
    </source>
</reference>
<protein>
    <submittedName>
        <fullName evidence="2">Uncharacterized protein</fullName>
    </submittedName>
</protein>
<proteinExistence type="predicted"/>
<keyword evidence="1" id="KW-0812">Transmembrane</keyword>
<sequence length="227" mass="25805">MTALFSSILVPAILLTISWPDMLEQFLRILNSFPVLHIPLFLIVFAILYPQFRDLTKETGFFTSKGADEVVSFFGSLMACAAGYYFLIVLISTGFTLIAFLLLTSSFAMLILKISMRERGRFSSISIANSIRLERLKKKFNGISKLLAEGDRLTVARIISLLMQIELEVKMLEREIPGRELGRIREGISLWLNVLRGIEPASAISSEHREILEQDIRYWRAIVESIK</sequence>
<comment type="caution">
    <text evidence="2">The sequence shown here is derived from an EMBL/GenBank/DDBJ whole genome shotgun (WGS) entry which is preliminary data.</text>
</comment>
<feature type="transmembrane region" description="Helical" evidence="1">
    <location>
        <begin position="30"/>
        <end position="49"/>
    </location>
</feature>
<feature type="transmembrane region" description="Helical" evidence="1">
    <location>
        <begin position="94"/>
        <end position="112"/>
    </location>
</feature>
<accession>A0A429GNT8</accession>
<evidence type="ECO:0000256" key="1">
    <source>
        <dbReference type="SAM" id="Phobius"/>
    </source>
</evidence>